<evidence type="ECO:0000313" key="5">
    <source>
        <dbReference type="EMBL" id="RSL17120.1"/>
    </source>
</evidence>
<feature type="transmembrane region" description="Helical" evidence="4">
    <location>
        <begin position="127"/>
        <end position="146"/>
    </location>
</feature>
<dbReference type="InterPro" id="IPR052346">
    <property type="entry name" value="O-mannosyl-transferase_TMTC"/>
</dbReference>
<evidence type="ECO:0000256" key="2">
    <source>
        <dbReference type="ARBA" id="ARBA00022803"/>
    </source>
</evidence>
<dbReference type="AlphaFoldDB" id="A0A428MJS4"/>
<accession>A0A428MJS4</accession>
<keyword evidence="1" id="KW-0677">Repeat</keyword>
<dbReference type="Proteomes" id="UP000269669">
    <property type="component" value="Unassembled WGS sequence"/>
</dbReference>
<feature type="transmembrane region" description="Helical" evidence="4">
    <location>
        <begin position="339"/>
        <end position="361"/>
    </location>
</feature>
<dbReference type="PANTHER" id="PTHR44227">
    <property type="match status" value="1"/>
</dbReference>
<evidence type="ECO:0000256" key="4">
    <source>
        <dbReference type="SAM" id="Phobius"/>
    </source>
</evidence>
<dbReference type="SMART" id="SM00028">
    <property type="entry name" value="TPR"/>
    <property type="match status" value="5"/>
</dbReference>
<feature type="transmembrane region" description="Helical" evidence="4">
    <location>
        <begin position="181"/>
        <end position="200"/>
    </location>
</feature>
<feature type="repeat" description="TPR" evidence="3">
    <location>
        <begin position="435"/>
        <end position="468"/>
    </location>
</feature>
<feature type="repeat" description="TPR" evidence="3">
    <location>
        <begin position="469"/>
        <end position="502"/>
    </location>
</feature>
<evidence type="ECO:0000313" key="6">
    <source>
        <dbReference type="Proteomes" id="UP000269669"/>
    </source>
</evidence>
<evidence type="ECO:0000256" key="3">
    <source>
        <dbReference type="PROSITE-ProRule" id="PRU00339"/>
    </source>
</evidence>
<feature type="transmembrane region" description="Helical" evidence="4">
    <location>
        <begin position="309"/>
        <end position="333"/>
    </location>
</feature>
<feature type="transmembrane region" description="Helical" evidence="4">
    <location>
        <begin position="276"/>
        <end position="297"/>
    </location>
</feature>
<reference evidence="5 6" key="1">
    <citation type="submission" date="2018-12" db="EMBL/GenBank/DDBJ databases">
        <title>Sequencing of bacterial isolates from soil warming experiment in Harvard Forest, Massachusetts, USA.</title>
        <authorList>
            <person name="Deangelis K."/>
        </authorList>
    </citation>
    <scope>NUCLEOTIDE SEQUENCE [LARGE SCALE GENOMIC DNA]</scope>
    <source>
        <strain evidence="5 6">EB153</strain>
    </source>
</reference>
<keyword evidence="4" id="KW-0812">Transmembrane</keyword>
<dbReference type="Pfam" id="PF13176">
    <property type="entry name" value="TPR_7"/>
    <property type="match status" value="1"/>
</dbReference>
<keyword evidence="4" id="KW-0472">Membrane</keyword>
<comment type="caution">
    <text evidence="5">The sequence shown here is derived from an EMBL/GenBank/DDBJ whole genome shotgun (WGS) entry which is preliminary data.</text>
</comment>
<dbReference type="SUPFAM" id="SSF48452">
    <property type="entry name" value="TPR-like"/>
    <property type="match status" value="1"/>
</dbReference>
<dbReference type="PROSITE" id="PS50005">
    <property type="entry name" value="TPR"/>
    <property type="match status" value="5"/>
</dbReference>
<dbReference type="PANTHER" id="PTHR44227:SF3">
    <property type="entry name" value="PROTEIN O-MANNOSYL-TRANSFERASE TMTC4"/>
    <property type="match status" value="1"/>
</dbReference>
<feature type="repeat" description="TPR" evidence="3">
    <location>
        <begin position="537"/>
        <end position="570"/>
    </location>
</feature>
<dbReference type="Gene3D" id="1.25.40.10">
    <property type="entry name" value="Tetratricopeptide repeat domain"/>
    <property type="match status" value="1"/>
</dbReference>
<dbReference type="Pfam" id="PF13432">
    <property type="entry name" value="TPR_16"/>
    <property type="match status" value="2"/>
</dbReference>
<dbReference type="InterPro" id="IPR019734">
    <property type="entry name" value="TPR_rpt"/>
</dbReference>
<dbReference type="InterPro" id="IPR011990">
    <property type="entry name" value="TPR-like_helical_dom_sf"/>
</dbReference>
<feature type="transmembrane region" description="Helical" evidence="4">
    <location>
        <begin position="368"/>
        <end position="388"/>
    </location>
</feature>
<feature type="transmembrane region" description="Helical" evidence="4">
    <location>
        <begin position="394"/>
        <end position="412"/>
    </location>
</feature>
<feature type="transmembrane region" description="Helical" evidence="4">
    <location>
        <begin position="206"/>
        <end position="234"/>
    </location>
</feature>
<feature type="repeat" description="TPR" evidence="3">
    <location>
        <begin position="503"/>
        <end position="536"/>
    </location>
</feature>
<keyword evidence="4" id="KW-1133">Transmembrane helix</keyword>
<dbReference type="OrthoDB" id="104668at2"/>
<feature type="repeat" description="TPR" evidence="3">
    <location>
        <begin position="571"/>
        <end position="604"/>
    </location>
</feature>
<proteinExistence type="predicted"/>
<gene>
    <name evidence="5" type="ORF">EDE15_2648</name>
</gene>
<dbReference type="EMBL" id="RSDW01000001">
    <property type="protein sequence ID" value="RSL17120.1"/>
    <property type="molecule type" value="Genomic_DNA"/>
</dbReference>
<protein>
    <submittedName>
        <fullName evidence="5">Tetratricopeptide repeat protein</fullName>
    </submittedName>
</protein>
<feature type="transmembrane region" description="Helical" evidence="4">
    <location>
        <begin position="152"/>
        <end position="169"/>
    </location>
</feature>
<dbReference type="RefSeq" id="WP_125485645.1">
    <property type="nucleotide sequence ID" value="NZ_RSDW01000001.1"/>
</dbReference>
<evidence type="ECO:0000256" key="1">
    <source>
        <dbReference type="ARBA" id="ARBA00022737"/>
    </source>
</evidence>
<feature type="transmembrane region" description="Helical" evidence="4">
    <location>
        <begin position="246"/>
        <end position="264"/>
    </location>
</feature>
<keyword evidence="2 3" id="KW-0802">TPR repeat</keyword>
<feature type="transmembrane region" description="Helical" evidence="4">
    <location>
        <begin position="29"/>
        <end position="54"/>
    </location>
</feature>
<sequence length="621" mass="67883">MAAPSSKSKATGKTARGSDRADVSVWSSVWQWCVAHQGLSFALLSGLWVMVLYWRALGAPFIYDDLDQIVNNPSLGSLHATFHRFWLSPVAFTSEFRGAGGGATYRPIYWLSLAIDRRVWGVDGAGGFHFTNLLIHWANGIVGFLLLRRLRVPALTAAVAAMVWLGLPINSEAVAWVSGRAYLLCGFFLLVALWAADAYLRREKWLVLAGYFVASLAAVLSHEAGLLVLPLTLLLGYATGRVSGRLWRWLAGSAVLAGLVYFAVKRFVGASGATGAGAWWSIGLTFWKYCLWMIAPVHMSVERSTSTPANVFSVAAMVAWIGLIAFIGLVVLLLKRVPIVAVGLAWTMIALLPFSGVVFIYQGMAERFCYLAAAGFALAIASFALEYSGSGKKIAVGFLVVWMVWGAARVWARVGDWSDPVRLYQSSLAATPQSPTLFYNLGFAYREKGYLAKAEENYREATRLWPEYQRAWASLGDIDSQLGRSKDAVTAYRRAVALDAKDAGTTMNLAVALGQVGDTRGAEEQLQRAIALDPKGSAAYTDLGVLYRQEGRVDDAIKAFQMAIDNNPSDPTPYFDLAVMFQQRGQDDIALRFYKKVLQLRPDDPDTLVNLGKLHPAGSSQ</sequence>
<name>A0A428MJS4_9BACT</name>
<organism evidence="5 6">
    <name type="scientific">Edaphobacter aggregans</name>
    <dbReference type="NCBI Taxonomy" id="570835"/>
    <lineage>
        <taxon>Bacteria</taxon>
        <taxon>Pseudomonadati</taxon>
        <taxon>Acidobacteriota</taxon>
        <taxon>Terriglobia</taxon>
        <taxon>Terriglobales</taxon>
        <taxon>Acidobacteriaceae</taxon>
        <taxon>Edaphobacter</taxon>
    </lineage>
</organism>
<keyword evidence="6" id="KW-1185">Reference proteome</keyword>
<dbReference type="PROSITE" id="PS50293">
    <property type="entry name" value="TPR_REGION"/>
    <property type="match status" value="1"/>
</dbReference>